<dbReference type="EMBL" id="JAVRRT010000002">
    <property type="protein sequence ID" value="KAK5174169.1"/>
    <property type="molecule type" value="Genomic_DNA"/>
</dbReference>
<feature type="compositionally biased region" description="Polar residues" evidence="1">
    <location>
        <begin position="11"/>
        <end position="28"/>
    </location>
</feature>
<reference evidence="2 3" key="1">
    <citation type="submission" date="2023-08" db="EMBL/GenBank/DDBJ databases">
        <title>Black Yeasts Isolated from many extreme environments.</title>
        <authorList>
            <person name="Coleine C."/>
            <person name="Stajich J.E."/>
            <person name="Selbmann L."/>
        </authorList>
    </citation>
    <scope>NUCLEOTIDE SEQUENCE [LARGE SCALE GENOMIC DNA]</scope>
    <source>
        <strain evidence="2 3">CCFEE 5935</strain>
    </source>
</reference>
<protein>
    <submittedName>
        <fullName evidence="2">Uncharacterized protein</fullName>
    </submittedName>
</protein>
<comment type="caution">
    <text evidence="2">The sequence shown here is derived from an EMBL/GenBank/DDBJ whole genome shotgun (WGS) entry which is preliminary data.</text>
</comment>
<feature type="compositionally biased region" description="Acidic residues" evidence="1">
    <location>
        <begin position="440"/>
        <end position="450"/>
    </location>
</feature>
<feature type="compositionally biased region" description="Polar residues" evidence="1">
    <location>
        <begin position="97"/>
        <end position="111"/>
    </location>
</feature>
<feature type="compositionally biased region" description="Polar residues" evidence="1">
    <location>
        <begin position="233"/>
        <end position="246"/>
    </location>
</feature>
<sequence length="1040" mass="114236">MRLRRRPTPTELVQQTSDDGLRQPQQSEVPLKAQGLLGTKARRNPVAPRIETPEPLRELLRADQKSLATFPDANGSLGDITPNGGHVMSGPARQRSHLSGNDARTTSNSGGQYAHPRTSGQSVRPNQFYTEQKPSVESINQKYYESARQPPQAFQQTFAPAVRDTAPGKGSPNVQDGAGSPSRATRPLKSAMKQPKSPKESDGPKRSKKLDVMSLFPQPKPANGPLPMLSPAKYSQSPSAVTDNTDYFPQDTVYAQVRRQGPNGRFETYTDATPSPSGPVNARDLPRVKIFDPDLYDEQKIHKRKPPRGIQNWFDGFYISSDDEDQDVKDVKINRDPVELPAEPPLPSPSVLPPSSHCRRTKDASRPPQHHAGYRSRESLRPTLHIQPAPERREHTTIDEVTAPNSAALSPLFPDGQGRLGDQRLAHSQLETESVLALSSEEEEDEDEDERSSQQSSVRDERHVGKASTTMLKRPSIPPRKVHSKTSLNQEVLRKSTSTAQTTGSIPIRLTDSIEVPPVPTPRKVQSPRESNAPISPHLIDLASQHTRSLPASRGGPDRDEMRSAAGETTVTTSSVPTDASHFMAVTDEEMMLLELMRQKRAMMQKNSFAEGYRLALKQEEEHLAKKRSSAHLKALKMLKLREEGKLQPSSSRAESRAESMFSDDSRDQRKKYSMIRKGSVDRHFRLGRFLAGEGAAEGSREATPPASLARLERFLVMKPSLLDAIQDSRPVSGTEIEAESLTEHDDDTFGETINEDDIVDENGVVIQHGAPSPMQRLREMARGSPPLSVSPLAEEASQVETPNDILSDASASRISVPSADEFPTPPRIGVLDDQSPRSFSLLSPPISEDEPLLPDIPARSPNRTPLQVDALRTRPPRTPRQMSDRSISTKQTPESTRFSHRAASKHSEQDYSSPGVDYMSLELPPAVKTGSPSLSTSRASPLTPTFTPMPTVDKPAMTASASDGSSFRDDLIDMSTPEPPSRRPAARPVAERKTSKRQPPKIKTSDGKSLARITSMSSITSAGEDVLAAWAELGGRKGW</sequence>
<proteinExistence type="predicted"/>
<feature type="region of interest" description="Disordered" evidence="1">
    <location>
        <begin position="324"/>
        <end position="575"/>
    </location>
</feature>
<feature type="compositionally biased region" description="Basic and acidic residues" evidence="1">
    <location>
        <begin position="51"/>
        <end position="64"/>
    </location>
</feature>
<dbReference type="Proteomes" id="UP001337655">
    <property type="component" value="Unassembled WGS sequence"/>
</dbReference>
<feature type="compositionally biased region" description="Basic and acidic residues" evidence="1">
    <location>
        <begin position="654"/>
        <end position="668"/>
    </location>
</feature>
<feature type="region of interest" description="Disordered" evidence="1">
    <location>
        <begin position="815"/>
        <end position="1012"/>
    </location>
</feature>
<feature type="compositionally biased region" description="Basic and acidic residues" evidence="1">
    <location>
        <begin position="328"/>
        <end position="338"/>
    </location>
</feature>
<feature type="compositionally biased region" description="Polar residues" evidence="1">
    <location>
        <begin position="881"/>
        <end position="897"/>
    </location>
</feature>
<evidence type="ECO:0000256" key="1">
    <source>
        <dbReference type="SAM" id="MobiDB-lite"/>
    </source>
</evidence>
<evidence type="ECO:0000313" key="3">
    <source>
        <dbReference type="Proteomes" id="UP001337655"/>
    </source>
</evidence>
<dbReference type="GeneID" id="89922597"/>
<feature type="compositionally biased region" description="Basic and acidic residues" evidence="1">
    <location>
        <begin position="197"/>
        <end position="211"/>
    </location>
</feature>
<feature type="compositionally biased region" description="Polar residues" evidence="1">
    <location>
        <begin position="118"/>
        <end position="143"/>
    </location>
</feature>
<feature type="region of interest" description="Disordered" evidence="1">
    <location>
        <begin position="296"/>
        <end position="315"/>
    </location>
</feature>
<feature type="compositionally biased region" description="Pro residues" evidence="1">
    <location>
        <begin position="342"/>
        <end position="352"/>
    </location>
</feature>
<gene>
    <name evidence="2" type="ORF">LTR77_001249</name>
</gene>
<dbReference type="RefSeq" id="XP_064662838.1">
    <property type="nucleotide sequence ID" value="XM_064798511.1"/>
</dbReference>
<feature type="region of interest" description="Disordered" evidence="1">
    <location>
        <begin position="782"/>
        <end position="802"/>
    </location>
</feature>
<feature type="compositionally biased region" description="Polar residues" evidence="1">
    <location>
        <begin position="485"/>
        <end position="505"/>
    </location>
</feature>
<feature type="region of interest" description="Disordered" evidence="1">
    <location>
        <begin position="263"/>
        <end position="286"/>
    </location>
</feature>
<feature type="compositionally biased region" description="Polar residues" evidence="1">
    <location>
        <begin position="931"/>
        <end position="949"/>
    </location>
</feature>
<evidence type="ECO:0000313" key="2">
    <source>
        <dbReference type="EMBL" id="KAK5174169.1"/>
    </source>
</evidence>
<feature type="region of interest" description="Disordered" evidence="1">
    <location>
        <begin position="642"/>
        <end position="671"/>
    </location>
</feature>
<name>A0AAV9PPG3_9PEZI</name>
<keyword evidence="3" id="KW-1185">Reference proteome</keyword>
<feature type="region of interest" description="Disordered" evidence="1">
    <location>
        <begin position="1"/>
        <end position="246"/>
    </location>
</feature>
<feature type="compositionally biased region" description="Low complexity" evidence="1">
    <location>
        <begin position="147"/>
        <end position="161"/>
    </location>
</feature>
<accession>A0AAV9PPG3</accession>
<dbReference type="AlphaFoldDB" id="A0AAV9PPG3"/>
<organism evidence="2 3">
    <name type="scientific">Saxophila tyrrhenica</name>
    <dbReference type="NCBI Taxonomy" id="1690608"/>
    <lineage>
        <taxon>Eukaryota</taxon>
        <taxon>Fungi</taxon>
        <taxon>Dikarya</taxon>
        <taxon>Ascomycota</taxon>
        <taxon>Pezizomycotina</taxon>
        <taxon>Dothideomycetes</taxon>
        <taxon>Dothideomycetidae</taxon>
        <taxon>Mycosphaerellales</taxon>
        <taxon>Extremaceae</taxon>
        <taxon>Saxophila</taxon>
    </lineage>
</organism>